<dbReference type="Proteomes" id="UP000465304">
    <property type="component" value="Unassembled WGS sequence"/>
</dbReference>
<keyword evidence="1" id="KW-0812">Transmembrane</keyword>
<evidence type="ECO:0000313" key="2">
    <source>
        <dbReference type="EMBL" id="GFH04551.1"/>
    </source>
</evidence>
<dbReference type="RefSeq" id="WP_163893605.1">
    <property type="nucleotide sequence ID" value="NZ_BLLB01000002.1"/>
</dbReference>
<sequence length="67" mass="7079">MAKEIDRQRAQGALAVIRQHPGMVLFALSPVLVGLGVVWWLFGAGWAALLLIAGVLGGGAAVLMKRR</sequence>
<name>A0A7I9ZU18_9MYCO</name>
<protein>
    <submittedName>
        <fullName evidence="2">Uncharacterized protein</fullName>
    </submittedName>
</protein>
<evidence type="ECO:0000313" key="3">
    <source>
        <dbReference type="Proteomes" id="UP000465304"/>
    </source>
</evidence>
<comment type="caution">
    <text evidence="2">The sequence shown here is derived from an EMBL/GenBank/DDBJ whole genome shotgun (WGS) entry which is preliminary data.</text>
</comment>
<feature type="transmembrane region" description="Helical" evidence="1">
    <location>
        <begin position="46"/>
        <end position="64"/>
    </location>
</feature>
<keyword evidence="1" id="KW-0472">Membrane</keyword>
<dbReference type="EMBL" id="BLLB01000002">
    <property type="protein sequence ID" value="GFH04551.1"/>
    <property type="molecule type" value="Genomic_DNA"/>
</dbReference>
<dbReference type="AlphaFoldDB" id="A0A7I9ZU18"/>
<gene>
    <name evidence="2" type="ORF">MHIP_50340</name>
</gene>
<feature type="transmembrane region" description="Helical" evidence="1">
    <location>
        <begin position="21"/>
        <end position="40"/>
    </location>
</feature>
<proteinExistence type="predicted"/>
<keyword evidence="3" id="KW-1185">Reference proteome</keyword>
<organism evidence="2 3">
    <name type="scientific">Mycolicibacterium hippocampi</name>
    <dbReference type="NCBI Taxonomy" id="659824"/>
    <lineage>
        <taxon>Bacteria</taxon>
        <taxon>Bacillati</taxon>
        <taxon>Actinomycetota</taxon>
        <taxon>Actinomycetes</taxon>
        <taxon>Mycobacteriales</taxon>
        <taxon>Mycobacteriaceae</taxon>
        <taxon>Mycolicibacterium</taxon>
    </lineage>
</organism>
<evidence type="ECO:0000256" key="1">
    <source>
        <dbReference type="SAM" id="Phobius"/>
    </source>
</evidence>
<accession>A0A7I9ZU18</accession>
<reference evidence="2 3" key="1">
    <citation type="journal article" date="2019" name="Emerg. Microbes Infect.">
        <title>Comprehensive subspecies identification of 175 nontuberculous mycobacteria species based on 7547 genomic profiles.</title>
        <authorList>
            <person name="Matsumoto Y."/>
            <person name="Kinjo T."/>
            <person name="Motooka D."/>
            <person name="Nabeya D."/>
            <person name="Jung N."/>
            <person name="Uechi K."/>
            <person name="Horii T."/>
            <person name="Iida T."/>
            <person name="Fujita J."/>
            <person name="Nakamura S."/>
        </authorList>
    </citation>
    <scope>NUCLEOTIDE SEQUENCE [LARGE SCALE GENOMIC DNA]</scope>
    <source>
        <strain evidence="2 3">JCM 30996</strain>
    </source>
</reference>
<keyword evidence="1" id="KW-1133">Transmembrane helix</keyword>